<sequence>MFLKRKMCLVSQMTYYLLLRNTFRNKNRMRFKKLYMVQIGK</sequence>
<comment type="caution">
    <text evidence="1">The sequence shown here is derived from an EMBL/GenBank/DDBJ whole genome shotgun (WGS) entry which is preliminary data.</text>
</comment>
<evidence type="ECO:0000313" key="2">
    <source>
        <dbReference type="Proteomes" id="UP000215914"/>
    </source>
</evidence>
<reference evidence="1" key="1">
    <citation type="journal article" date="2017" name="Nature">
        <title>The sunflower genome provides insights into oil metabolism, flowering and Asterid evolution.</title>
        <authorList>
            <person name="Badouin H."/>
            <person name="Gouzy J."/>
            <person name="Grassa C.J."/>
            <person name="Murat F."/>
            <person name="Staton S.E."/>
            <person name="Cottret L."/>
            <person name="Lelandais-Briere C."/>
            <person name="Owens G.L."/>
            <person name="Carrere S."/>
            <person name="Mayjonade B."/>
            <person name="Legrand L."/>
            <person name="Gill N."/>
            <person name="Kane N.C."/>
            <person name="Bowers J.E."/>
            <person name="Hubner S."/>
            <person name="Bellec A."/>
            <person name="Berard A."/>
            <person name="Berges H."/>
            <person name="Blanchet N."/>
            <person name="Boniface M.C."/>
            <person name="Brunel D."/>
            <person name="Catrice O."/>
            <person name="Chaidir N."/>
            <person name="Claudel C."/>
            <person name="Donnadieu C."/>
            <person name="Faraut T."/>
            <person name="Fievet G."/>
            <person name="Helmstetter N."/>
            <person name="King M."/>
            <person name="Knapp S.J."/>
            <person name="Lai Z."/>
            <person name="Le Paslier M.C."/>
            <person name="Lippi Y."/>
            <person name="Lorenzon L."/>
            <person name="Mandel J.R."/>
            <person name="Marage G."/>
            <person name="Marchand G."/>
            <person name="Marquand E."/>
            <person name="Bret-Mestries E."/>
            <person name="Morien E."/>
            <person name="Nambeesan S."/>
            <person name="Nguyen T."/>
            <person name="Pegot-Espagnet P."/>
            <person name="Pouilly N."/>
            <person name="Raftis F."/>
            <person name="Sallet E."/>
            <person name="Schiex T."/>
            <person name="Thomas J."/>
            <person name="Vandecasteele C."/>
            <person name="Vares D."/>
            <person name="Vear F."/>
            <person name="Vautrin S."/>
            <person name="Crespi M."/>
            <person name="Mangin B."/>
            <person name="Burke J.M."/>
            <person name="Salse J."/>
            <person name="Munos S."/>
            <person name="Vincourt P."/>
            <person name="Rieseberg L.H."/>
            <person name="Langlade N.B."/>
        </authorList>
    </citation>
    <scope>NUCLEOTIDE SEQUENCE</scope>
    <source>
        <tissue evidence="1">Leaves</tissue>
    </source>
</reference>
<reference evidence="1" key="2">
    <citation type="submission" date="2020-06" db="EMBL/GenBank/DDBJ databases">
        <title>Helianthus annuus Genome sequencing and assembly Release 2.</title>
        <authorList>
            <person name="Gouzy J."/>
            <person name="Langlade N."/>
            <person name="Munos S."/>
        </authorList>
    </citation>
    <scope>NUCLEOTIDE SEQUENCE</scope>
    <source>
        <tissue evidence="1">Leaves</tissue>
    </source>
</reference>
<proteinExistence type="predicted"/>
<organism evidence="1 2">
    <name type="scientific">Helianthus annuus</name>
    <name type="common">Common sunflower</name>
    <dbReference type="NCBI Taxonomy" id="4232"/>
    <lineage>
        <taxon>Eukaryota</taxon>
        <taxon>Viridiplantae</taxon>
        <taxon>Streptophyta</taxon>
        <taxon>Embryophyta</taxon>
        <taxon>Tracheophyta</taxon>
        <taxon>Spermatophyta</taxon>
        <taxon>Magnoliopsida</taxon>
        <taxon>eudicotyledons</taxon>
        <taxon>Gunneridae</taxon>
        <taxon>Pentapetalae</taxon>
        <taxon>asterids</taxon>
        <taxon>campanulids</taxon>
        <taxon>Asterales</taxon>
        <taxon>Asteraceae</taxon>
        <taxon>Asteroideae</taxon>
        <taxon>Heliantheae alliance</taxon>
        <taxon>Heliantheae</taxon>
        <taxon>Helianthus</taxon>
    </lineage>
</organism>
<accession>A0A9K3NUN7</accession>
<dbReference type="Gramene" id="mRNA:HanXRQr2_Chr03g0088811">
    <property type="protein sequence ID" value="mRNA:HanXRQr2_Chr03g0088811"/>
    <property type="gene ID" value="HanXRQr2_Chr03g0088811"/>
</dbReference>
<name>A0A9K3NUN7_HELAN</name>
<dbReference type="EMBL" id="MNCJ02000318">
    <property type="protein sequence ID" value="KAF5812645.1"/>
    <property type="molecule type" value="Genomic_DNA"/>
</dbReference>
<protein>
    <submittedName>
        <fullName evidence="1">Uncharacterized protein</fullName>
    </submittedName>
</protein>
<dbReference type="Proteomes" id="UP000215914">
    <property type="component" value="Unassembled WGS sequence"/>
</dbReference>
<dbReference type="AlphaFoldDB" id="A0A9K3NUN7"/>
<gene>
    <name evidence="1" type="ORF">HanXRQr2_Chr03g0088811</name>
</gene>
<keyword evidence="2" id="KW-1185">Reference proteome</keyword>
<evidence type="ECO:0000313" key="1">
    <source>
        <dbReference type="EMBL" id="KAF5812645.1"/>
    </source>
</evidence>